<accession>A0ACB8CCD6</accession>
<proteinExistence type="predicted"/>
<dbReference type="Proteomes" id="UP000821865">
    <property type="component" value="Chromosome 8"/>
</dbReference>
<reference evidence="1" key="1">
    <citation type="submission" date="2020-05" db="EMBL/GenBank/DDBJ databases">
        <title>Large-scale comparative analyses of tick genomes elucidate their genetic diversity and vector capacities.</title>
        <authorList>
            <person name="Jia N."/>
            <person name="Wang J."/>
            <person name="Shi W."/>
            <person name="Du L."/>
            <person name="Sun Y."/>
            <person name="Zhan W."/>
            <person name="Jiang J."/>
            <person name="Wang Q."/>
            <person name="Zhang B."/>
            <person name="Ji P."/>
            <person name="Sakyi L.B."/>
            <person name="Cui X."/>
            <person name="Yuan T."/>
            <person name="Jiang B."/>
            <person name="Yang W."/>
            <person name="Lam T.T.-Y."/>
            <person name="Chang Q."/>
            <person name="Ding S."/>
            <person name="Wang X."/>
            <person name="Zhu J."/>
            <person name="Ruan X."/>
            <person name="Zhao L."/>
            <person name="Wei J."/>
            <person name="Que T."/>
            <person name="Du C."/>
            <person name="Cheng J."/>
            <person name="Dai P."/>
            <person name="Han X."/>
            <person name="Huang E."/>
            <person name="Gao Y."/>
            <person name="Liu J."/>
            <person name="Shao H."/>
            <person name="Ye R."/>
            <person name="Li L."/>
            <person name="Wei W."/>
            <person name="Wang X."/>
            <person name="Wang C."/>
            <person name="Yang T."/>
            <person name="Huo Q."/>
            <person name="Li W."/>
            <person name="Guo W."/>
            <person name="Chen H."/>
            <person name="Zhou L."/>
            <person name="Ni X."/>
            <person name="Tian J."/>
            <person name="Zhou Y."/>
            <person name="Sheng Y."/>
            <person name="Liu T."/>
            <person name="Pan Y."/>
            <person name="Xia L."/>
            <person name="Li J."/>
            <person name="Zhao F."/>
            <person name="Cao W."/>
        </authorList>
    </citation>
    <scope>NUCLEOTIDE SEQUENCE</scope>
    <source>
        <strain evidence="1">Dsil-2018</strain>
    </source>
</reference>
<evidence type="ECO:0000313" key="1">
    <source>
        <dbReference type="EMBL" id="KAH7938567.1"/>
    </source>
</evidence>
<name>A0ACB8CCD6_DERSI</name>
<dbReference type="EMBL" id="CM023477">
    <property type="protein sequence ID" value="KAH7938567.1"/>
    <property type="molecule type" value="Genomic_DNA"/>
</dbReference>
<comment type="caution">
    <text evidence="1">The sequence shown here is derived from an EMBL/GenBank/DDBJ whole genome shotgun (WGS) entry which is preliminary data.</text>
</comment>
<gene>
    <name evidence="1" type="ORF">HPB49_025324</name>
</gene>
<sequence length="120" mass="12868">MMEYRVEGENILPEEFIQDQGWQTAGARRAGAKSWDANPNAAATPSAPRSHKSSGAALKSKIIRASRMPVLPKEDTKIVIRPRGGLDISKNRASTVAEAILAAAGISQDKLSQDTLCPNL</sequence>
<keyword evidence="2" id="KW-1185">Reference proteome</keyword>
<evidence type="ECO:0000313" key="2">
    <source>
        <dbReference type="Proteomes" id="UP000821865"/>
    </source>
</evidence>
<organism evidence="1 2">
    <name type="scientific">Dermacentor silvarum</name>
    <name type="common">Tick</name>
    <dbReference type="NCBI Taxonomy" id="543639"/>
    <lineage>
        <taxon>Eukaryota</taxon>
        <taxon>Metazoa</taxon>
        <taxon>Ecdysozoa</taxon>
        <taxon>Arthropoda</taxon>
        <taxon>Chelicerata</taxon>
        <taxon>Arachnida</taxon>
        <taxon>Acari</taxon>
        <taxon>Parasitiformes</taxon>
        <taxon>Ixodida</taxon>
        <taxon>Ixodoidea</taxon>
        <taxon>Ixodidae</taxon>
        <taxon>Rhipicephalinae</taxon>
        <taxon>Dermacentor</taxon>
    </lineage>
</organism>
<protein>
    <submittedName>
        <fullName evidence="1">Uncharacterized protein</fullName>
    </submittedName>
</protein>